<dbReference type="PROSITE" id="PS01124">
    <property type="entry name" value="HTH_ARAC_FAMILY_2"/>
    <property type="match status" value="1"/>
</dbReference>
<comment type="caution">
    <text evidence="5">The sequence shown here is derived from an EMBL/GenBank/DDBJ whole genome shotgun (WGS) entry which is preliminary data.</text>
</comment>
<evidence type="ECO:0000313" key="5">
    <source>
        <dbReference type="EMBL" id="MBD5770371.1"/>
    </source>
</evidence>
<dbReference type="PANTHER" id="PTHR47894:SF4">
    <property type="entry name" value="HTH-TYPE TRANSCRIPTIONAL REGULATOR GADX"/>
    <property type="match status" value="1"/>
</dbReference>
<evidence type="ECO:0000256" key="2">
    <source>
        <dbReference type="ARBA" id="ARBA00023125"/>
    </source>
</evidence>
<keyword evidence="6" id="KW-1185">Reference proteome</keyword>
<dbReference type="PRINTS" id="PR00032">
    <property type="entry name" value="HTHARAC"/>
</dbReference>
<evidence type="ECO:0000313" key="6">
    <source>
        <dbReference type="Proteomes" id="UP000604161"/>
    </source>
</evidence>
<protein>
    <submittedName>
        <fullName evidence="5">Helix-turn-helix transcriptional regulator</fullName>
    </submittedName>
</protein>
<dbReference type="InterPro" id="IPR009057">
    <property type="entry name" value="Homeodomain-like_sf"/>
</dbReference>
<dbReference type="InterPro" id="IPR020449">
    <property type="entry name" value="Tscrpt_reg_AraC-type_HTH"/>
</dbReference>
<evidence type="ECO:0000259" key="4">
    <source>
        <dbReference type="PROSITE" id="PS01124"/>
    </source>
</evidence>
<reference evidence="5 6" key="1">
    <citation type="submission" date="2020-09" db="EMBL/GenBank/DDBJ databases">
        <title>Marinomonas sp. nov., isolated from the cysticercosis algae of Qingdao, China.</title>
        <authorList>
            <person name="Sun X."/>
        </authorList>
    </citation>
    <scope>NUCLEOTIDE SEQUENCE [LARGE SCALE GENOMIC DNA]</scope>
    <source>
        <strain evidence="5 6">SM2066</strain>
    </source>
</reference>
<dbReference type="Proteomes" id="UP000604161">
    <property type="component" value="Unassembled WGS sequence"/>
</dbReference>
<evidence type="ECO:0000256" key="1">
    <source>
        <dbReference type="ARBA" id="ARBA00023015"/>
    </source>
</evidence>
<feature type="domain" description="HTH araC/xylS-type" evidence="4">
    <location>
        <begin position="159"/>
        <end position="256"/>
    </location>
</feature>
<accession>A0ABR8NWD3</accession>
<name>A0ABR8NWD3_9GAMM</name>
<keyword evidence="2" id="KW-0238">DNA-binding</keyword>
<evidence type="ECO:0000256" key="3">
    <source>
        <dbReference type="ARBA" id="ARBA00023163"/>
    </source>
</evidence>
<dbReference type="InterPro" id="IPR018060">
    <property type="entry name" value="HTH_AraC"/>
</dbReference>
<dbReference type="PANTHER" id="PTHR47894">
    <property type="entry name" value="HTH-TYPE TRANSCRIPTIONAL REGULATOR GADX"/>
    <property type="match status" value="1"/>
</dbReference>
<keyword evidence="3" id="KW-0804">Transcription</keyword>
<dbReference type="Gene3D" id="1.10.10.60">
    <property type="entry name" value="Homeodomain-like"/>
    <property type="match status" value="1"/>
</dbReference>
<gene>
    <name evidence="5" type="ORF">IF202_04840</name>
</gene>
<dbReference type="EMBL" id="JACYFC010000001">
    <property type="protein sequence ID" value="MBD5770371.1"/>
    <property type="molecule type" value="Genomic_DNA"/>
</dbReference>
<dbReference type="Pfam" id="PF12833">
    <property type="entry name" value="HTH_18"/>
    <property type="match status" value="1"/>
</dbReference>
<dbReference type="SUPFAM" id="SSF46689">
    <property type="entry name" value="Homeodomain-like"/>
    <property type="match status" value="1"/>
</dbReference>
<dbReference type="RefSeq" id="WP_191593718.1">
    <property type="nucleotide sequence ID" value="NZ_JACYFC010000001.1"/>
</dbReference>
<organism evidence="5 6">
    <name type="scientific">Marinomonas colpomeniae</name>
    <dbReference type="NCBI Taxonomy" id="2774408"/>
    <lineage>
        <taxon>Bacteria</taxon>
        <taxon>Pseudomonadati</taxon>
        <taxon>Pseudomonadota</taxon>
        <taxon>Gammaproteobacteria</taxon>
        <taxon>Oceanospirillales</taxon>
        <taxon>Oceanospirillaceae</taxon>
        <taxon>Marinomonas</taxon>
    </lineage>
</organism>
<dbReference type="SMART" id="SM00342">
    <property type="entry name" value="HTH_ARAC"/>
    <property type="match status" value="1"/>
</dbReference>
<sequence length="259" mass="30513">MANAIQINHMYGLHNQRLRNVTVHSPSIFWVQSGHKQLFWQDNELTLDSSNLLLTRAQQQLTFENKPERARFSSLQFSFNLAPTKEMLELSTTMKCDFYFPVHHSSKSLLKTLEIFSDLPWDDISRKVQTFWLNGFYQQLAEEGKLHQLFSSHSLSFSQKISEYLTQEPGQDYQLNDVAEHFSMSRATLIRRLKNEKTQFREVLTQVRMNHALSLMQKGHNQQIDIALRCGYQSQERFSQRFSQRFGVSPKQYLRTLVE</sequence>
<proteinExistence type="predicted"/>
<keyword evidence="1" id="KW-0805">Transcription regulation</keyword>